<evidence type="ECO:0000256" key="9">
    <source>
        <dbReference type="ARBA" id="ARBA00037313"/>
    </source>
</evidence>
<evidence type="ECO:0000256" key="4">
    <source>
        <dbReference type="ARBA" id="ARBA00022692"/>
    </source>
</evidence>
<reference evidence="13" key="1">
    <citation type="journal article" date="2019" name="Int. J. Syst. Evol. Microbiol.">
        <title>The Global Catalogue of Microorganisms (GCM) 10K type strain sequencing project: providing services to taxonomists for standard genome sequencing and annotation.</title>
        <authorList>
            <consortium name="The Broad Institute Genomics Platform"/>
            <consortium name="The Broad Institute Genome Sequencing Center for Infectious Disease"/>
            <person name="Wu L."/>
            <person name="Ma J."/>
        </authorList>
    </citation>
    <scope>NUCLEOTIDE SEQUENCE [LARGE SCALE GENOMIC DNA]</scope>
    <source>
        <strain evidence="13">CCUG 55585</strain>
    </source>
</reference>
<dbReference type="Pfam" id="PF02321">
    <property type="entry name" value="OEP"/>
    <property type="match status" value="2"/>
</dbReference>
<dbReference type="PROSITE" id="PS51257">
    <property type="entry name" value="PROKAR_LIPOPROTEIN"/>
    <property type="match status" value="1"/>
</dbReference>
<evidence type="ECO:0000256" key="10">
    <source>
        <dbReference type="RuleBase" id="RU362097"/>
    </source>
</evidence>
<dbReference type="EMBL" id="JBHTIF010000003">
    <property type="protein sequence ID" value="MFD0726736.1"/>
    <property type="molecule type" value="Genomic_DNA"/>
</dbReference>
<evidence type="ECO:0000313" key="12">
    <source>
        <dbReference type="EMBL" id="MFD0726736.1"/>
    </source>
</evidence>
<dbReference type="SUPFAM" id="SSF56954">
    <property type="entry name" value="Outer membrane efflux proteins (OEP)"/>
    <property type="match status" value="1"/>
</dbReference>
<sequence>MTRDFRFPFLRLLPAVLVAAVLSGCASTHGLAPASTPRDADTLAVSKTFEGRLSDAAWPASDWWHAWGDPQLDALMADALRDAPSIDAAEARVRKAQAQAGLADEARRPGVRGTAQYSGAYLPESLIPENVGGGEYTGVSLIDLSFAYDLDLWGGKRARWEAAVDQAHAAEVDVQHARLMLTGNIARGYVALAQAHDLVDTAEREQARAQGMLDLARRRVGAGLDNTLNLRQAESAVAAARQQADAGRQRIDALRNALAALAGQGPDRGLALQRPRLGASADAALPSLLPSELLGHRPDVVAARWRVEAATRGIDASQAEFRPNVNLSAIVGLATGKLGDLFDPKSAFATGGPAISLPIFQGRRLRAQLAGADADYDLAVAQYDQAVLGALREVADALQASRTLDAQIASTREARDAAARARDVLASRHRAGLGTRIDVLNAERPVLQLDQQLAALRAQRATASADLAIALGGGTTPISPSLSSASNTP</sequence>
<feature type="chain" id="PRO_5045010218" evidence="10">
    <location>
        <begin position="20"/>
        <end position="489"/>
    </location>
</feature>
<evidence type="ECO:0000256" key="11">
    <source>
        <dbReference type="SAM" id="Coils"/>
    </source>
</evidence>
<keyword evidence="11" id="KW-0175">Coiled coil</keyword>
<gene>
    <name evidence="12" type="ORF">ACFQ0E_14130</name>
</gene>
<keyword evidence="3 10" id="KW-1134">Transmembrane beta strand</keyword>
<comment type="similarity">
    <text evidence="2 10">Belongs to the outer membrane factor (OMF) (TC 1.B.17) family.</text>
</comment>
<feature type="signal peptide" evidence="10">
    <location>
        <begin position="1"/>
        <end position="19"/>
    </location>
</feature>
<evidence type="ECO:0000256" key="3">
    <source>
        <dbReference type="ARBA" id="ARBA00022452"/>
    </source>
</evidence>
<evidence type="ECO:0000256" key="1">
    <source>
        <dbReference type="ARBA" id="ARBA00004370"/>
    </source>
</evidence>
<dbReference type="Gene3D" id="1.20.1600.10">
    <property type="entry name" value="Outer membrane efflux proteins (OEP)"/>
    <property type="match status" value="1"/>
</dbReference>
<dbReference type="Proteomes" id="UP001597110">
    <property type="component" value="Unassembled WGS sequence"/>
</dbReference>
<evidence type="ECO:0000256" key="8">
    <source>
        <dbReference type="ARBA" id="ARBA00023288"/>
    </source>
</evidence>
<keyword evidence="7 10" id="KW-0564">Palmitate</keyword>
<dbReference type="InterPro" id="IPR010131">
    <property type="entry name" value="MdtP/NodT-like"/>
</dbReference>
<accession>A0ABW2YFE6</accession>
<evidence type="ECO:0000256" key="7">
    <source>
        <dbReference type="ARBA" id="ARBA00023139"/>
    </source>
</evidence>
<keyword evidence="4 10" id="KW-0812">Transmembrane</keyword>
<comment type="caution">
    <text evidence="12">The sequence shown here is derived from an EMBL/GenBank/DDBJ whole genome shotgun (WGS) entry which is preliminary data.</text>
</comment>
<name>A0ABW2YFE6_9GAMM</name>
<proteinExistence type="inferred from homology"/>
<dbReference type="NCBIfam" id="TIGR01845">
    <property type="entry name" value="outer_NodT"/>
    <property type="match status" value="1"/>
</dbReference>
<dbReference type="Gene3D" id="2.20.200.10">
    <property type="entry name" value="Outer membrane efflux proteins (OEP)"/>
    <property type="match status" value="1"/>
</dbReference>
<evidence type="ECO:0000313" key="13">
    <source>
        <dbReference type="Proteomes" id="UP001597110"/>
    </source>
</evidence>
<dbReference type="PANTHER" id="PTHR30203:SF20">
    <property type="entry name" value="MULTIDRUG RESISTANCE OUTER MEMBRANE PROTEIN MDTP-RELATED"/>
    <property type="match status" value="1"/>
</dbReference>
<protein>
    <submittedName>
        <fullName evidence="12">Efflux transporter outer membrane subunit</fullName>
    </submittedName>
</protein>
<comment type="function">
    <text evidence="9">Could be involved in resistance to puromycin, acriflavine and tetraphenylarsonium chloride.</text>
</comment>
<evidence type="ECO:0000256" key="5">
    <source>
        <dbReference type="ARBA" id="ARBA00022729"/>
    </source>
</evidence>
<dbReference type="InterPro" id="IPR003423">
    <property type="entry name" value="OMP_efflux"/>
</dbReference>
<evidence type="ECO:0000256" key="2">
    <source>
        <dbReference type="ARBA" id="ARBA00007613"/>
    </source>
</evidence>
<keyword evidence="8 10" id="KW-0449">Lipoprotein</keyword>
<dbReference type="PANTHER" id="PTHR30203">
    <property type="entry name" value="OUTER MEMBRANE CATION EFFLUX PROTEIN"/>
    <property type="match status" value="1"/>
</dbReference>
<feature type="coiled-coil region" evidence="11">
    <location>
        <begin position="199"/>
        <end position="257"/>
    </location>
</feature>
<organism evidence="12 13">
    <name type="scientific">Lysobacter brunescens</name>
    <dbReference type="NCBI Taxonomy" id="262323"/>
    <lineage>
        <taxon>Bacteria</taxon>
        <taxon>Pseudomonadati</taxon>
        <taxon>Pseudomonadota</taxon>
        <taxon>Gammaproteobacteria</taxon>
        <taxon>Lysobacterales</taxon>
        <taxon>Lysobacteraceae</taxon>
        <taxon>Lysobacter</taxon>
    </lineage>
</organism>
<keyword evidence="13" id="KW-1185">Reference proteome</keyword>
<dbReference type="RefSeq" id="WP_386824879.1">
    <property type="nucleotide sequence ID" value="NZ_JBHTIF010000003.1"/>
</dbReference>
<evidence type="ECO:0000256" key="6">
    <source>
        <dbReference type="ARBA" id="ARBA00023136"/>
    </source>
</evidence>
<keyword evidence="6 10" id="KW-0472">Membrane</keyword>
<comment type="subcellular location">
    <subcellularLocation>
        <location evidence="10">Cell outer membrane</location>
        <topology evidence="10">Lipid-anchor</topology>
    </subcellularLocation>
    <subcellularLocation>
        <location evidence="1">Membrane</location>
    </subcellularLocation>
</comment>
<keyword evidence="5 10" id="KW-0732">Signal</keyword>